<comment type="caution">
    <text evidence="6">The sequence shown here is derived from an EMBL/GenBank/DDBJ whole genome shotgun (WGS) entry which is preliminary data.</text>
</comment>
<accession>A0A0D0K6Z3</accession>
<dbReference type="Gene3D" id="1.20.1250.20">
    <property type="entry name" value="MFS general substrate transporter like domains"/>
    <property type="match status" value="2"/>
</dbReference>
<dbReference type="GO" id="GO:0022857">
    <property type="term" value="F:transmembrane transporter activity"/>
    <property type="evidence" value="ECO:0007669"/>
    <property type="project" value="InterPro"/>
</dbReference>
<feature type="transmembrane region" description="Helical" evidence="4">
    <location>
        <begin position="221"/>
        <end position="240"/>
    </location>
</feature>
<feature type="transmembrane region" description="Helical" evidence="4">
    <location>
        <begin position="139"/>
        <end position="157"/>
    </location>
</feature>
<feature type="transmembrane region" description="Helical" evidence="4">
    <location>
        <begin position="82"/>
        <end position="99"/>
    </location>
</feature>
<keyword evidence="1 4" id="KW-0812">Transmembrane</keyword>
<name>A0A0D0K6Z3_9PSED</name>
<dbReference type="InterPro" id="IPR036259">
    <property type="entry name" value="MFS_trans_sf"/>
</dbReference>
<dbReference type="InterPro" id="IPR011701">
    <property type="entry name" value="MFS"/>
</dbReference>
<feature type="transmembrane region" description="Helical" evidence="4">
    <location>
        <begin position="169"/>
        <end position="189"/>
    </location>
</feature>
<keyword evidence="3 4" id="KW-0472">Membrane</keyword>
<keyword evidence="2 4" id="KW-1133">Transmembrane helix</keyword>
<gene>
    <name evidence="6" type="ORF">RU08_05465</name>
</gene>
<protein>
    <submittedName>
        <fullName evidence="6">MFS transporter</fullName>
    </submittedName>
</protein>
<feature type="transmembrane region" description="Helical" evidence="4">
    <location>
        <begin position="344"/>
        <end position="363"/>
    </location>
</feature>
<feature type="transmembrane region" description="Helical" evidence="4">
    <location>
        <begin position="369"/>
        <end position="389"/>
    </location>
</feature>
<reference evidence="6 7" key="1">
    <citation type="submission" date="2014-12" db="EMBL/GenBank/DDBJ databases">
        <title>16Stimator: statistical estimation of ribosomal gene copy numbers from draft genome assemblies.</title>
        <authorList>
            <person name="Perisin M.A."/>
            <person name="Vetter M."/>
            <person name="Gilbert J.A."/>
            <person name="Bergelson J."/>
        </authorList>
    </citation>
    <scope>NUCLEOTIDE SEQUENCE [LARGE SCALE GENOMIC DNA]</scope>
    <source>
        <strain evidence="6 7">MEJ086</strain>
    </source>
</reference>
<dbReference type="PROSITE" id="PS50850">
    <property type="entry name" value="MFS"/>
    <property type="match status" value="1"/>
</dbReference>
<dbReference type="SUPFAM" id="SSF103473">
    <property type="entry name" value="MFS general substrate transporter"/>
    <property type="match status" value="1"/>
</dbReference>
<dbReference type="PANTHER" id="PTHR42910">
    <property type="entry name" value="TRANSPORTER SCO4007-RELATED"/>
    <property type="match status" value="1"/>
</dbReference>
<dbReference type="PANTHER" id="PTHR42910:SF1">
    <property type="entry name" value="MAJOR FACILITATOR SUPERFAMILY (MFS) PROFILE DOMAIN-CONTAINING PROTEIN"/>
    <property type="match status" value="1"/>
</dbReference>
<dbReference type="CDD" id="cd17324">
    <property type="entry name" value="MFS_NepI_like"/>
    <property type="match status" value="1"/>
</dbReference>
<dbReference type="EMBL" id="JXQW01000008">
    <property type="protein sequence ID" value="KIQ04391.1"/>
    <property type="molecule type" value="Genomic_DNA"/>
</dbReference>
<evidence type="ECO:0000313" key="7">
    <source>
        <dbReference type="Proteomes" id="UP000032068"/>
    </source>
</evidence>
<dbReference type="InterPro" id="IPR020846">
    <property type="entry name" value="MFS_dom"/>
</dbReference>
<dbReference type="OrthoDB" id="9815356at2"/>
<evidence type="ECO:0000313" key="6">
    <source>
        <dbReference type="EMBL" id="KIQ04391.1"/>
    </source>
</evidence>
<evidence type="ECO:0000256" key="2">
    <source>
        <dbReference type="ARBA" id="ARBA00022989"/>
    </source>
</evidence>
<feature type="domain" description="Major facilitator superfamily (MFS) profile" evidence="5">
    <location>
        <begin position="14"/>
        <end position="395"/>
    </location>
</feature>
<dbReference type="Pfam" id="PF07690">
    <property type="entry name" value="MFS_1"/>
    <property type="match status" value="1"/>
</dbReference>
<feature type="transmembrane region" description="Helical" evidence="4">
    <location>
        <begin position="282"/>
        <end position="299"/>
    </location>
</feature>
<dbReference type="RefSeq" id="WP_042552800.1">
    <property type="nucleotide sequence ID" value="NZ_JXQW01000008.1"/>
</dbReference>
<evidence type="ECO:0000256" key="1">
    <source>
        <dbReference type="ARBA" id="ARBA00022692"/>
    </source>
</evidence>
<feature type="transmembrane region" description="Helical" evidence="4">
    <location>
        <begin position="12"/>
        <end position="32"/>
    </location>
</feature>
<dbReference type="AlphaFoldDB" id="A0A0D0K6Z3"/>
<feature type="transmembrane region" description="Helical" evidence="4">
    <location>
        <begin position="52"/>
        <end position="70"/>
    </location>
</feature>
<sequence length="404" mass="42691">MNASTSREHHSLPPALVLLFAFCCGAIVANLYYAQPIIELIAPSVGLSMHKASLIVSLTQVGYAVGLLFLVPLADLLENRRLMLLTTLAAMVCLLAAGLSSSPGLFLGLSLLVGLSSVSVQMLIPLAAHLAPEATRGRVVGNIMAGLLLGILLARPVASLIAEYFGWRAVYFCAAAMMLGIVVVIATTIPRHAPDNRGHYGQLLLSLFGLLRRYSTLRQRALYQGLMFASFSLFWTLAPLELVRHYGFSQSQVALFALVGAIGAIAAPLAGRLADAGHTRRATLVALTLAPLSFALTLASPLAGVIGLVLCAVLLDFAVQLNMVLGQREVYALEQNSRARLNALYMTSIFIGGATGSAIASPIYESFGWQGAALIGGAFPALALLVALCNGRQVEPEQRVLSGK</sequence>
<feature type="transmembrane region" description="Helical" evidence="4">
    <location>
        <begin position="105"/>
        <end position="127"/>
    </location>
</feature>
<proteinExistence type="predicted"/>
<feature type="transmembrane region" description="Helical" evidence="4">
    <location>
        <begin position="305"/>
        <end position="324"/>
    </location>
</feature>
<evidence type="ECO:0000256" key="3">
    <source>
        <dbReference type="ARBA" id="ARBA00023136"/>
    </source>
</evidence>
<evidence type="ECO:0000256" key="4">
    <source>
        <dbReference type="SAM" id="Phobius"/>
    </source>
</evidence>
<dbReference type="Proteomes" id="UP000032068">
    <property type="component" value="Unassembled WGS sequence"/>
</dbReference>
<organism evidence="6 7">
    <name type="scientific">Pseudomonas fulva</name>
    <dbReference type="NCBI Taxonomy" id="47880"/>
    <lineage>
        <taxon>Bacteria</taxon>
        <taxon>Pseudomonadati</taxon>
        <taxon>Pseudomonadota</taxon>
        <taxon>Gammaproteobacteria</taxon>
        <taxon>Pseudomonadales</taxon>
        <taxon>Pseudomonadaceae</taxon>
        <taxon>Pseudomonas</taxon>
    </lineage>
</organism>
<evidence type="ECO:0000259" key="5">
    <source>
        <dbReference type="PROSITE" id="PS50850"/>
    </source>
</evidence>
<feature type="transmembrane region" description="Helical" evidence="4">
    <location>
        <begin position="252"/>
        <end position="270"/>
    </location>
</feature>